<protein>
    <recommendedName>
        <fullName evidence="1">CinA-like protein</fullName>
    </recommendedName>
</protein>
<dbReference type="Pfam" id="PF00994">
    <property type="entry name" value="MoCF_biosynth"/>
    <property type="match status" value="1"/>
</dbReference>
<accession>A0A4U1BGH6</accession>
<dbReference type="Proteomes" id="UP000305675">
    <property type="component" value="Unassembled WGS sequence"/>
</dbReference>
<reference evidence="3 4" key="1">
    <citation type="submission" date="2019-04" db="EMBL/GenBank/DDBJ databases">
        <authorList>
            <person name="Hwang J.C."/>
        </authorList>
    </citation>
    <scope>NUCLEOTIDE SEQUENCE [LARGE SCALE GENOMIC DNA]</scope>
    <source>
        <strain evidence="3 4">IMCC35002</strain>
    </source>
</reference>
<dbReference type="InterPro" id="IPR008136">
    <property type="entry name" value="CinA_C"/>
</dbReference>
<dbReference type="OrthoDB" id="9801454at2"/>
<keyword evidence="4" id="KW-1185">Reference proteome</keyword>
<dbReference type="NCBIfam" id="TIGR00200">
    <property type="entry name" value="cinA_nterm"/>
    <property type="match status" value="1"/>
</dbReference>
<dbReference type="InterPro" id="IPR036653">
    <property type="entry name" value="CinA-like_C"/>
</dbReference>
<dbReference type="InterPro" id="IPR008135">
    <property type="entry name" value="Competence-induced_CinA"/>
</dbReference>
<dbReference type="Pfam" id="PF02464">
    <property type="entry name" value="CinA"/>
    <property type="match status" value="1"/>
</dbReference>
<dbReference type="CDD" id="cd00885">
    <property type="entry name" value="cinA"/>
    <property type="match status" value="1"/>
</dbReference>
<dbReference type="InterPro" id="IPR050101">
    <property type="entry name" value="CinA"/>
</dbReference>
<dbReference type="NCBIfam" id="TIGR00177">
    <property type="entry name" value="molyb_syn"/>
    <property type="match status" value="1"/>
</dbReference>
<dbReference type="EMBL" id="SWCJ01000029">
    <property type="protein sequence ID" value="TKB49119.1"/>
    <property type="molecule type" value="Genomic_DNA"/>
</dbReference>
<dbReference type="Gene3D" id="3.40.980.10">
    <property type="entry name" value="MoaB/Mog-like domain"/>
    <property type="match status" value="1"/>
</dbReference>
<dbReference type="InterPro" id="IPR036425">
    <property type="entry name" value="MoaB/Mog-like_dom_sf"/>
</dbReference>
<dbReference type="PIRSF" id="PIRSF006728">
    <property type="entry name" value="CinA"/>
    <property type="match status" value="1"/>
</dbReference>
<dbReference type="PANTHER" id="PTHR13939:SF0">
    <property type="entry name" value="NMN AMIDOHYDROLASE-LIKE PROTEIN YFAY"/>
    <property type="match status" value="1"/>
</dbReference>
<gene>
    <name evidence="3" type="ORF">FCL42_21080</name>
</gene>
<dbReference type="SUPFAM" id="SSF53218">
    <property type="entry name" value="Molybdenum cofactor biosynthesis proteins"/>
    <property type="match status" value="1"/>
</dbReference>
<dbReference type="HAMAP" id="MF_00226_B">
    <property type="entry name" value="CinA_B"/>
    <property type="match status" value="1"/>
</dbReference>
<evidence type="ECO:0000259" key="2">
    <source>
        <dbReference type="SMART" id="SM00852"/>
    </source>
</evidence>
<dbReference type="RefSeq" id="WP_136865397.1">
    <property type="nucleotide sequence ID" value="NZ_SWCJ01000029.1"/>
</dbReference>
<organism evidence="3 4">
    <name type="scientific">Ferrimonas aestuarii</name>
    <dbReference type="NCBI Taxonomy" id="2569539"/>
    <lineage>
        <taxon>Bacteria</taxon>
        <taxon>Pseudomonadati</taxon>
        <taxon>Pseudomonadota</taxon>
        <taxon>Gammaproteobacteria</taxon>
        <taxon>Alteromonadales</taxon>
        <taxon>Ferrimonadaceae</taxon>
        <taxon>Ferrimonas</taxon>
    </lineage>
</organism>
<comment type="caution">
    <text evidence="3">The sequence shown here is derived from an EMBL/GenBank/DDBJ whole genome shotgun (WGS) entry which is preliminary data.</text>
</comment>
<feature type="domain" description="MoaB/Mog" evidence="2">
    <location>
        <begin position="4"/>
        <end position="171"/>
    </location>
</feature>
<dbReference type="NCBIfam" id="TIGR00199">
    <property type="entry name" value="PncC_domain"/>
    <property type="match status" value="1"/>
</dbReference>
<evidence type="ECO:0000313" key="4">
    <source>
        <dbReference type="Proteomes" id="UP000305675"/>
    </source>
</evidence>
<proteinExistence type="inferred from homology"/>
<dbReference type="PANTHER" id="PTHR13939">
    <property type="entry name" value="NICOTINAMIDE-NUCLEOTIDE AMIDOHYDROLASE PNCC"/>
    <property type="match status" value="1"/>
</dbReference>
<dbReference type="InterPro" id="IPR001453">
    <property type="entry name" value="MoaB/Mog_dom"/>
</dbReference>
<dbReference type="SUPFAM" id="SSF142433">
    <property type="entry name" value="CinA-like"/>
    <property type="match status" value="1"/>
</dbReference>
<dbReference type="SMART" id="SM00852">
    <property type="entry name" value="MoCF_biosynth"/>
    <property type="match status" value="1"/>
</dbReference>
<comment type="similarity">
    <text evidence="1">Belongs to the CinA family.</text>
</comment>
<dbReference type="AlphaFoldDB" id="A0A4U1BGH6"/>
<name>A0A4U1BGH6_9GAMM</name>
<sequence length="431" mass="46143">MRIEMICTGEEVLSGQIVDTNAAWVANTLMEQGYELNRKMTVGDRMDDLVDAFVQASERADIIIVNGGLGPTVDDLSAEAAAKALGEPVVMFDQWRKVMESMFAARGRTMTSSNLKQAMLPASAVVVDNPVGTACGFRVKLNGAWLFFTPGVPHELFRMIEEQFLPFLRDLNPEAGGQVRVHKLLTLGQAESAMANDIADIDVPCPEGVSLGYRASMPHIEVKLFCRQSVNPDAFEQYCSAVRQVLGDSLVGENLPTMAAIVHELMLESGKSLALAESCTGGMVAEQLVTLAGSSAYLEGSLVTYSNHAKQVLCGVSETTLADFGAVSMETTKEMAEGARSRLGADYGVSISGIAGPTGGSEEKPVGTVCFSLSTAKGTVSQTFAFSKGAQRSRTLVRKLSAAVALDMLRRQLLELHPVANYPFLTRVSQA</sequence>
<evidence type="ECO:0000313" key="3">
    <source>
        <dbReference type="EMBL" id="TKB49119.1"/>
    </source>
</evidence>
<dbReference type="Gene3D" id="3.90.950.20">
    <property type="entry name" value="CinA-like"/>
    <property type="match status" value="1"/>
</dbReference>
<evidence type="ECO:0000256" key="1">
    <source>
        <dbReference type="HAMAP-Rule" id="MF_00226"/>
    </source>
</evidence>